<sequence length="127" mass="14806">MAYTRHSFHKFFKRKVILGLPISEAIDMWGLGCVLIFPFISDHLFSIDCQYQMLEEAYQKPWRQPCKQSHCQPKQEHQSVQSWAPSMLPLSHQDHQELVHGIPDQPEVWLGILISKVLLEHSGQSQE</sequence>
<gene>
    <name evidence="1" type="ORF">L3Q82_000342</name>
</gene>
<evidence type="ECO:0000313" key="2">
    <source>
        <dbReference type="Proteomes" id="UP000831701"/>
    </source>
</evidence>
<evidence type="ECO:0000313" key="1">
    <source>
        <dbReference type="EMBL" id="KAI3377147.1"/>
    </source>
</evidence>
<proteinExistence type="predicted"/>
<dbReference type="Proteomes" id="UP000831701">
    <property type="component" value="Chromosome 1"/>
</dbReference>
<accession>A0ACB8XAU0</accession>
<organism evidence="1 2">
    <name type="scientific">Scortum barcoo</name>
    <name type="common">barcoo grunter</name>
    <dbReference type="NCBI Taxonomy" id="214431"/>
    <lineage>
        <taxon>Eukaryota</taxon>
        <taxon>Metazoa</taxon>
        <taxon>Chordata</taxon>
        <taxon>Craniata</taxon>
        <taxon>Vertebrata</taxon>
        <taxon>Euteleostomi</taxon>
        <taxon>Actinopterygii</taxon>
        <taxon>Neopterygii</taxon>
        <taxon>Teleostei</taxon>
        <taxon>Neoteleostei</taxon>
        <taxon>Acanthomorphata</taxon>
        <taxon>Eupercaria</taxon>
        <taxon>Centrarchiformes</taxon>
        <taxon>Terapontoidei</taxon>
        <taxon>Terapontidae</taxon>
        <taxon>Scortum</taxon>
    </lineage>
</organism>
<dbReference type="EMBL" id="CM041531">
    <property type="protein sequence ID" value="KAI3377147.1"/>
    <property type="molecule type" value="Genomic_DNA"/>
</dbReference>
<keyword evidence="2" id="KW-1185">Reference proteome</keyword>
<protein>
    <submittedName>
        <fullName evidence="1">Uncharacterized protein</fullName>
    </submittedName>
</protein>
<name>A0ACB8XAU0_9TELE</name>
<reference evidence="1" key="1">
    <citation type="submission" date="2022-04" db="EMBL/GenBank/DDBJ databases">
        <title>Jade perch genome.</title>
        <authorList>
            <person name="Chao B."/>
        </authorList>
    </citation>
    <scope>NUCLEOTIDE SEQUENCE</scope>
    <source>
        <strain evidence="1">CB-2022</strain>
    </source>
</reference>
<comment type="caution">
    <text evidence="1">The sequence shown here is derived from an EMBL/GenBank/DDBJ whole genome shotgun (WGS) entry which is preliminary data.</text>
</comment>